<dbReference type="PANTHER" id="PTHR13847:SF289">
    <property type="entry name" value="GLYCINE OXIDASE"/>
    <property type="match status" value="1"/>
</dbReference>
<reference evidence="3" key="1">
    <citation type="submission" date="2022-10" db="EMBL/GenBank/DDBJ databases">
        <title>The complete genomes of actinobacterial strains from the NBC collection.</title>
        <authorList>
            <person name="Joergensen T.S."/>
            <person name="Alvarez Arevalo M."/>
            <person name="Sterndorff E.B."/>
            <person name="Faurdal D."/>
            <person name="Vuksanovic O."/>
            <person name="Mourched A.-S."/>
            <person name="Charusanti P."/>
            <person name="Shaw S."/>
            <person name="Blin K."/>
            <person name="Weber T."/>
        </authorList>
    </citation>
    <scope>NUCLEOTIDE SEQUENCE</scope>
    <source>
        <strain evidence="3">NBC_00049</strain>
    </source>
</reference>
<dbReference type="Gene3D" id="3.30.9.10">
    <property type="entry name" value="D-Amino Acid Oxidase, subunit A, domain 2"/>
    <property type="match status" value="1"/>
</dbReference>
<dbReference type="GO" id="GO:0016491">
    <property type="term" value="F:oxidoreductase activity"/>
    <property type="evidence" value="ECO:0007669"/>
    <property type="project" value="UniProtKB-KW"/>
</dbReference>
<dbReference type="SUPFAM" id="SSF51905">
    <property type="entry name" value="FAD/NAD(P)-binding domain"/>
    <property type="match status" value="1"/>
</dbReference>
<sequence length="378" mass="39753">MKVIVVGAGSIGGCVALNLAERGVSVVLVDAQDPGRGLSAHGFGWVNAVDNGTAAYFDLSAESLNAHGRLAARTEGEPWLFRRGNLHWAESADDAERLRAVADGYRRLDYPVEEFDAERTLRELQPGLALDALHGPVVYYPADAHVISDRFVAAVQARCRLAGVEIRTGDPVAGFVGADPVRGVVLASGERIDADAVVTCAGRGTRELLGHVGADVPLVEPGDPRALTMGLLVRTSPSPVAVERILHAPHLSVRPHSDGRLVLHCHDVDHELDPAHPDWAEQGRVAARRVLARLDEVLPGAGHGVEVESAFVGVRPMPQDGMSVLGWVPGAGSLYVVVTHSGLTLAPVLGEIVAGEVLGEGSALAAAFRPERFAAGVV</sequence>
<organism evidence="3">
    <name type="scientific">Streptomyces sp. NBC_00049</name>
    <dbReference type="NCBI Taxonomy" id="2903617"/>
    <lineage>
        <taxon>Bacteria</taxon>
        <taxon>Bacillati</taxon>
        <taxon>Actinomycetota</taxon>
        <taxon>Actinomycetes</taxon>
        <taxon>Kitasatosporales</taxon>
        <taxon>Streptomycetaceae</taxon>
        <taxon>Streptomyces</taxon>
    </lineage>
</organism>
<feature type="domain" description="FAD dependent oxidoreductase" evidence="2">
    <location>
        <begin position="2"/>
        <end position="354"/>
    </location>
</feature>
<evidence type="ECO:0000313" key="3">
    <source>
        <dbReference type="EMBL" id="WTU74695.1"/>
    </source>
</evidence>
<dbReference type="EMBL" id="CP108264">
    <property type="protein sequence ID" value="WTU74695.1"/>
    <property type="molecule type" value="Genomic_DNA"/>
</dbReference>
<keyword evidence="1" id="KW-0560">Oxidoreductase</keyword>
<evidence type="ECO:0000259" key="2">
    <source>
        <dbReference type="Pfam" id="PF01266"/>
    </source>
</evidence>
<dbReference type="Pfam" id="PF01266">
    <property type="entry name" value="DAO"/>
    <property type="match status" value="1"/>
</dbReference>
<protein>
    <submittedName>
        <fullName evidence="3">FAD-binding oxidoreductase</fullName>
    </submittedName>
</protein>
<proteinExistence type="predicted"/>
<dbReference type="InterPro" id="IPR006076">
    <property type="entry name" value="FAD-dep_OxRdtase"/>
</dbReference>
<dbReference type="GO" id="GO:0005737">
    <property type="term" value="C:cytoplasm"/>
    <property type="evidence" value="ECO:0007669"/>
    <property type="project" value="TreeGrafter"/>
</dbReference>
<accession>A0AAU2JPR1</accession>
<gene>
    <name evidence="3" type="ORF">OG327_16015</name>
</gene>
<dbReference type="Gene3D" id="3.50.50.60">
    <property type="entry name" value="FAD/NAD(P)-binding domain"/>
    <property type="match status" value="1"/>
</dbReference>
<dbReference type="PANTHER" id="PTHR13847">
    <property type="entry name" value="SARCOSINE DEHYDROGENASE-RELATED"/>
    <property type="match status" value="1"/>
</dbReference>
<name>A0AAU2JPR1_9ACTN</name>
<dbReference type="InterPro" id="IPR036188">
    <property type="entry name" value="FAD/NAD-bd_sf"/>
</dbReference>
<dbReference type="AlphaFoldDB" id="A0AAU2JPR1"/>
<evidence type="ECO:0000256" key="1">
    <source>
        <dbReference type="ARBA" id="ARBA00023002"/>
    </source>
</evidence>